<dbReference type="KEGG" id="tmk:QGN29_07470"/>
<dbReference type="InterPro" id="IPR050426">
    <property type="entry name" value="Glycosyltransferase_28"/>
</dbReference>
<evidence type="ECO:0000313" key="3">
    <source>
        <dbReference type="Proteomes" id="UP001268683"/>
    </source>
</evidence>
<name>A0AA52EAY0_9PROT</name>
<dbReference type="CDD" id="cd03784">
    <property type="entry name" value="GT1_Gtf-like"/>
    <property type="match status" value="1"/>
</dbReference>
<feature type="domain" description="Erythromycin biosynthesis protein CIII-like C-terminal" evidence="1">
    <location>
        <begin position="332"/>
        <end position="404"/>
    </location>
</feature>
<proteinExistence type="predicted"/>
<evidence type="ECO:0000259" key="1">
    <source>
        <dbReference type="Pfam" id="PF06722"/>
    </source>
</evidence>
<keyword evidence="3" id="KW-1185">Reference proteome</keyword>
<dbReference type="Gene3D" id="3.40.50.2000">
    <property type="entry name" value="Glycogen Phosphorylase B"/>
    <property type="match status" value="2"/>
</dbReference>
<dbReference type="PANTHER" id="PTHR48050:SF13">
    <property type="entry name" value="STEROL 3-BETA-GLUCOSYLTRANSFERASE UGT80A2"/>
    <property type="match status" value="1"/>
</dbReference>
<gene>
    <name evidence="2" type="ORF">QGN29_07470</name>
</gene>
<dbReference type="RefSeq" id="WP_310797223.1">
    <property type="nucleotide sequence ID" value="NZ_CP123872.1"/>
</dbReference>
<dbReference type="GO" id="GO:0008194">
    <property type="term" value="F:UDP-glycosyltransferase activity"/>
    <property type="evidence" value="ECO:0007669"/>
    <property type="project" value="InterPro"/>
</dbReference>
<dbReference type="Pfam" id="PF06722">
    <property type="entry name" value="EryCIII-like_C"/>
    <property type="match status" value="1"/>
</dbReference>
<evidence type="ECO:0000313" key="2">
    <source>
        <dbReference type="EMBL" id="WND01395.1"/>
    </source>
</evidence>
<sequence>MALSQQTFIISAQGTSGDIYPLIGIGKELSARGAHIIFLSNDRFCDLVKAEGFEHVSTGTVDNHNKLIRDERFWMFGKGAGQITWPILGRSSLRTSYKYVKSVRTKFDKKPIIMCSNPSLNGAVWAAESFDLPVVHFILSPIVILSALSPSAPTKWLIPAWLPSGEKAKYFKNELNKQERRKLMKPHIREANQLRKKLGLSSIGKASVEMHLNPTFQQIALFPPWYGEPAEDWPKQLTLTNFPLFNDVKPKSRSYVDKFIDSHGAPIIFSFGTGYTNVTSLIHIAWIVSDKLKLPCIFIGGDIEGVNIEIPNKCLHLNYADFEYVFSKSLLAVHHGGIGTMSQAIQAGIPQLIRPTAFDQFDNADKIKALNLGDYLLEKEFTIERVASKIVALLESKKVAEAAHYYAIQISKNNGIKESCDLIEKGLPSKDN</sequence>
<dbReference type="InterPro" id="IPR010610">
    <property type="entry name" value="EryCIII-like_C"/>
</dbReference>
<dbReference type="GO" id="GO:0016758">
    <property type="term" value="F:hexosyltransferase activity"/>
    <property type="evidence" value="ECO:0007669"/>
    <property type="project" value="UniProtKB-ARBA"/>
</dbReference>
<organism evidence="2 3">
    <name type="scientific">Temperatibacter marinus</name>
    <dbReference type="NCBI Taxonomy" id="1456591"/>
    <lineage>
        <taxon>Bacteria</taxon>
        <taxon>Pseudomonadati</taxon>
        <taxon>Pseudomonadota</taxon>
        <taxon>Alphaproteobacteria</taxon>
        <taxon>Kordiimonadales</taxon>
        <taxon>Temperatibacteraceae</taxon>
        <taxon>Temperatibacter</taxon>
    </lineage>
</organism>
<reference evidence="2" key="1">
    <citation type="submission" date="2023-04" db="EMBL/GenBank/DDBJ databases">
        <title>Complete genome sequence of Temperatibacter marinus.</title>
        <authorList>
            <person name="Rong J.-C."/>
            <person name="Yi M.-L."/>
            <person name="Zhao Q."/>
        </authorList>
    </citation>
    <scope>NUCLEOTIDE SEQUENCE</scope>
    <source>
        <strain evidence="2">NBRC 110045</strain>
    </source>
</reference>
<dbReference type="AlphaFoldDB" id="A0AA52EAY0"/>
<dbReference type="InterPro" id="IPR002213">
    <property type="entry name" value="UDP_glucos_trans"/>
</dbReference>
<dbReference type="EMBL" id="CP123872">
    <property type="protein sequence ID" value="WND01395.1"/>
    <property type="molecule type" value="Genomic_DNA"/>
</dbReference>
<dbReference type="GO" id="GO:0017000">
    <property type="term" value="P:antibiotic biosynthetic process"/>
    <property type="evidence" value="ECO:0007669"/>
    <property type="project" value="UniProtKB-ARBA"/>
</dbReference>
<accession>A0AA52EAY0</accession>
<protein>
    <submittedName>
        <fullName evidence="2">Glycosyltransferase</fullName>
    </submittedName>
</protein>
<dbReference type="SUPFAM" id="SSF53756">
    <property type="entry name" value="UDP-Glycosyltransferase/glycogen phosphorylase"/>
    <property type="match status" value="1"/>
</dbReference>
<dbReference type="PANTHER" id="PTHR48050">
    <property type="entry name" value="STEROL 3-BETA-GLUCOSYLTRANSFERASE"/>
    <property type="match status" value="1"/>
</dbReference>
<dbReference type="Proteomes" id="UP001268683">
    <property type="component" value="Chromosome"/>
</dbReference>